<sequence length="116" mass="12038">MSEETALAYLQTADYRWTRRAFELLGARELTVTPYEGGGAPCFVVEGPCPRCDHHLVDRQVTTGLTGLSGPSRGEGGNRAPAIVLDVTCGCGGAHENAPAGAVGCGASFRIVMDAA</sequence>
<proteinExistence type="predicted"/>
<dbReference type="RefSeq" id="WP_116160419.1">
    <property type="nucleotide sequence ID" value="NZ_JACHJY010000011.1"/>
</dbReference>
<keyword evidence="2" id="KW-1185">Reference proteome</keyword>
<reference evidence="1 2" key="1">
    <citation type="submission" date="2020-08" db="EMBL/GenBank/DDBJ databases">
        <title>Genomic Encyclopedia of Type Strains, Phase III (KMG-III): the genomes of soil and plant-associated and newly described type strains.</title>
        <authorList>
            <person name="Whitman W."/>
        </authorList>
    </citation>
    <scope>NUCLEOTIDE SEQUENCE [LARGE SCALE GENOMIC DNA]</scope>
    <source>
        <strain evidence="1 2">SFB5A</strain>
    </source>
</reference>
<protein>
    <submittedName>
        <fullName evidence="1">Uncharacterized protein</fullName>
    </submittedName>
</protein>
<evidence type="ECO:0000313" key="2">
    <source>
        <dbReference type="Proteomes" id="UP000582643"/>
    </source>
</evidence>
<comment type="caution">
    <text evidence="1">The sequence shown here is derived from an EMBL/GenBank/DDBJ whole genome shotgun (WGS) entry which is preliminary data.</text>
</comment>
<dbReference type="EMBL" id="JACHJY010000011">
    <property type="protein sequence ID" value="MBB4985866.1"/>
    <property type="molecule type" value="Genomic_DNA"/>
</dbReference>
<evidence type="ECO:0000313" key="1">
    <source>
        <dbReference type="EMBL" id="MBB4985866.1"/>
    </source>
</evidence>
<accession>A0A7W7U6G5</accession>
<dbReference type="Proteomes" id="UP000582643">
    <property type="component" value="Unassembled WGS sequence"/>
</dbReference>
<dbReference type="AlphaFoldDB" id="A0A7W7U6G5"/>
<organism evidence="1 2">
    <name type="scientific">Streptomyces nymphaeiformis</name>
    <dbReference type="NCBI Taxonomy" id="2663842"/>
    <lineage>
        <taxon>Bacteria</taxon>
        <taxon>Bacillati</taxon>
        <taxon>Actinomycetota</taxon>
        <taxon>Actinomycetes</taxon>
        <taxon>Kitasatosporales</taxon>
        <taxon>Streptomycetaceae</taxon>
        <taxon>Streptomyces</taxon>
    </lineage>
</organism>
<name>A0A7W7U6G5_9ACTN</name>
<gene>
    <name evidence="1" type="ORF">GGE06_006828</name>
</gene>